<dbReference type="GO" id="GO:0051539">
    <property type="term" value="F:4 iron, 4 sulfur cluster binding"/>
    <property type="evidence" value="ECO:0007669"/>
    <property type="project" value="UniProtKB-UniRule"/>
</dbReference>
<evidence type="ECO:0000256" key="1">
    <source>
        <dbReference type="ARBA" id="ARBA00001927"/>
    </source>
</evidence>
<dbReference type="GO" id="GO:0009055">
    <property type="term" value="F:electron transfer activity"/>
    <property type="evidence" value="ECO:0007669"/>
    <property type="project" value="UniProtKB-UniRule"/>
</dbReference>
<dbReference type="InterPro" id="IPR017900">
    <property type="entry name" value="4Fe4S_Fe_S_CS"/>
</dbReference>
<keyword evidence="4 9" id="KW-0004">4Fe-4S</keyword>
<dbReference type="Pfam" id="PF00037">
    <property type="entry name" value="Fer4"/>
    <property type="match status" value="1"/>
</dbReference>
<dbReference type="InterPro" id="IPR050294">
    <property type="entry name" value="RnfB_subfamily"/>
</dbReference>
<evidence type="ECO:0000256" key="7">
    <source>
        <dbReference type="ARBA" id="ARBA00023004"/>
    </source>
</evidence>
<evidence type="ECO:0000256" key="2">
    <source>
        <dbReference type="ARBA" id="ARBA00001966"/>
    </source>
</evidence>
<dbReference type="InterPro" id="IPR000813">
    <property type="entry name" value="7Fe_ferredoxin"/>
</dbReference>
<comment type="function">
    <text evidence="9">Ferredoxins are iron-sulfur proteins that transfer electrons in a wide variety of metabolic reactions.</text>
</comment>
<dbReference type="Gene3D" id="3.30.70.20">
    <property type="match status" value="1"/>
</dbReference>
<reference evidence="11 12" key="1">
    <citation type="submission" date="2019-03" db="EMBL/GenBank/DDBJ databases">
        <title>Genomic analyses of the natural microbiome of Caenorhabditis elegans.</title>
        <authorList>
            <person name="Samuel B."/>
        </authorList>
    </citation>
    <scope>NUCLEOTIDE SEQUENCE [LARGE SCALE GENOMIC DNA]</scope>
    <source>
        <strain evidence="11 12">BIGb0525</strain>
    </source>
</reference>
<evidence type="ECO:0000256" key="5">
    <source>
        <dbReference type="ARBA" id="ARBA00022723"/>
    </source>
</evidence>
<dbReference type="PANTHER" id="PTHR42859:SF2">
    <property type="entry name" value="FERREDOXIN"/>
    <property type="match status" value="1"/>
</dbReference>
<comment type="cofactor">
    <cofactor evidence="2 9">
        <name>[4Fe-4S] cluster</name>
        <dbReference type="ChEBI" id="CHEBI:49883"/>
    </cofactor>
</comment>
<evidence type="ECO:0000313" key="12">
    <source>
        <dbReference type="Proteomes" id="UP000295804"/>
    </source>
</evidence>
<dbReference type="PROSITE" id="PS51379">
    <property type="entry name" value="4FE4S_FER_2"/>
    <property type="match status" value="2"/>
</dbReference>
<dbReference type="GO" id="GO:0046872">
    <property type="term" value="F:metal ion binding"/>
    <property type="evidence" value="ECO:0007669"/>
    <property type="project" value="UniProtKB-UniRule"/>
</dbReference>
<gene>
    <name evidence="11" type="ORF">EDF87_10190</name>
</gene>
<dbReference type="AlphaFoldDB" id="A0A4R7VT95"/>
<name>A0A4R7VT95_9PSED</name>
<keyword evidence="6 9" id="KW-0249">Electron transport</keyword>
<sequence>MPYVVGKECLSCKSTVCVDVCPVDAFRDADYQLVICPDTCIECGVCEPECPVDAIINPEEYSGENHDVITLNSELSKTSPVIFKSVTAQ</sequence>
<dbReference type="EMBL" id="SOCQ01000001">
    <property type="protein sequence ID" value="TDV53024.1"/>
    <property type="molecule type" value="Genomic_DNA"/>
</dbReference>
<dbReference type="RefSeq" id="WP_102356528.1">
    <property type="nucleotide sequence ID" value="NZ_SOCQ01000001.1"/>
</dbReference>
<evidence type="ECO:0000313" key="11">
    <source>
        <dbReference type="EMBL" id="TDV53024.1"/>
    </source>
</evidence>
<evidence type="ECO:0000256" key="3">
    <source>
        <dbReference type="ARBA" id="ARBA00022448"/>
    </source>
</evidence>
<comment type="caution">
    <text evidence="11">The sequence shown here is derived from an EMBL/GenBank/DDBJ whole genome shotgun (WGS) entry which is preliminary data.</text>
</comment>
<keyword evidence="7 9" id="KW-0408">Iron</keyword>
<dbReference type="PANTHER" id="PTHR42859">
    <property type="entry name" value="OXIDOREDUCTASE"/>
    <property type="match status" value="1"/>
</dbReference>
<accession>A0A4R7VT95</accession>
<dbReference type="PROSITE" id="PS00198">
    <property type="entry name" value="4FE4S_FER_1"/>
    <property type="match status" value="1"/>
</dbReference>
<feature type="domain" description="4Fe-4S ferredoxin-type" evidence="10">
    <location>
        <begin position="31"/>
        <end position="60"/>
    </location>
</feature>
<dbReference type="Proteomes" id="UP000295804">
    <property type="component" value="Unassembled WGS sequence"/>
</dbReference>
<dbReference type="InterPro" id="IPR017896">
    <property type="entry name" value="4Fe4S_Fe-S-bd"/>
</dbReference>
<keyword evidence="8 9" id="KW-0411">Iron-sulfur</keyword>
<evidence type="ECO:0000256" key="8">
    <source>
        <dbReference type="ARBA" id="ARBA00023014"/>
    </source>
</evidence>
<keyword evidence="3 9" id="KW-0813">Transport</keyword>
<feature type="domain" description="4Fe-4S ferredoxin-type" evidence="10">
    <location>
        <begin position="1"/>
        <end position="27"/>
    </location>
</feature>
<evidence type="ECO:0000256" key="9">
    <source>
        <dbReference type="RuleBase" id="RU365098"/>
    </source>
</evidence>
<dbReference type="SUPFAM" id="SSF54862">
    <property type="entry name" value="4Fe-4S ferredoxins"/>
    <property type="match status" value="1"/>
</dbReference>
<dbReference type="PRINTS" id="PR00354">
    <property type="entry name" value="7FE8SFRDOXIN"/>
</dbReference>
<evidence type="ECO:0000259" key="10">
    <source>
        <dbReference type="PROSITE" id="PS51379"/>
    </source>
</evidence>
<keyword evidence="5 9" id="KW-0479">Metal-binding</keyword>
<comment type="cofactor">
    <cofactor evidence="1">
        <name>[3Fe-4S] cluster</name>
        <dbReference type="ChEBI" id="CHEBI:21137"/>
    </cofactor>
</comment>
<protein>
    <recommendedName>
        <fullName evidence="9">Ferredoxin</fullName>
    </recommendedName>
</protein>
<proteinExistence type="predicted"/>
<organism evidence="11 12">
    <name type="scientific">Pseudomonas helmanticensis</name>
    <dbReference type="NCBI Taxonomy" id="1471381"/>
    <lineage>
        <taxon>Bacteria</taxon>
        <taxon>Pseudomonadati</taxon>
        <taxon>Pseudomonadota</taxon>
        <taxon>Gammaproteobacteria</taxon>
        <taxon>Pseudomonadales</taxon>
        <taxon>Pseudomonadaceae</taxon>
        <taxon>Pseudomonas</taxon>
    </lineage>
</organism>
<evidence type="ECO:0000256" key="4">
    <source>
        <dbReference type="ARBA" id="ARBA00022485"/>
    </source>
</evidence>
<evidence type="ECO:0000256" key="6">
    <source>
        <dbReference type="ARBA" id="ARBA00022982"/>
    </source>
</evidence>